<dbReference type="InterPro" id="IPR050313">
    <property type="entry name" value="Carb_Metab_HTH_regulators"/>
</dbReference>
<dbReference type="PANTHER" id="PTHR30363:SF44">
    <property type="entry name" value="AGA OPERON TRANSCRIPTIONAL REPRESSOR-RELATED"/>
    <property type="match status" value="1"/>
</dbReference>
<evidence type="ECO:0000259" key="4">
    <source>
        <dbReference type="PROSITE" id="PS51000"/>
    </source>
</evidence>
<dbReference type="Proteomes" id="UP000240717">
    <property type="component" value="Unassembled WGS sequence"/>
</dbReference>
<dbReference type="Gene3D" id="1.10.10.10">
    <property type="entry name" value="Winged helix-like DNA-binding domain superfamily/Winged helix DNA-binding domain"/>
    <property type="match status" value="1"/>
</dbReference>
<gene>
    <name evidence="5" type="ORF">BU085_06585</name>
</gene>
<dbReference type="InterPro" id="IPR014036">
    <property type="entry name" value="DeoR-like_C"/>
</dbReference>
<dbReference type="STRING" id="1194526.A284_10570"/>
<dbReference type="PROSITE" id="PS51000">
    <property type="entry name" value="HTH_DEOR_2"/>
    <property type="match status" value="1"/>
</dbReference>
<sequence>MLPAEREQKIISYLTKYKTASVHTLAKEFNVHDATIRRDLVKLEQYNQIRRTHGGVVLNNENVYSELNFDERQTEYYYEKLGIGYKAAEFVEDGDTLIIDSGSTTLLFAKALLHKQHLTIITNDIHIASILRSSNHKVIVTGGTLYHNNYVLNGLITTQTLQSFNSMKAFLATPAIDAIKGVTHYSEEFVDAKRQMVNQSKEVYMLTDSSKLNKIAFYQVCPIHKITALITDHHEDIHEYKKTIPNVIAVNPKDYQ</sequence>
<dbReference type="Pfam" id="PF08220">
    <property type="entry name" value="HTH_DeoR"/>
    <property type="match status" value="1"/>
</dbReference>
<dbReference type="InterPro" id="IPR036390">
    <property type="entry name" value="WH_DNA-bd_sf"/>
</dbReference>
<dbReference type="PANTHER" id="PTHR30363">
    <property type="entry name" value="HTH-TYPE TRANSCRIPTIONAL REGULATOR SRLR-RELATED"/>
    <property type="match status" value="1"/>
</dbReference>
<dbReference type="RefSeq" id="WP_002452001.1">
    <property type="nucleotide sequence ID" value="NZ_CP054017.1"/>
</dbReference>
<reference evidence="5 6" key="1">
    <citation type="journal article" date="2016" name="Front. Microbiol.">
        <title>Comprehensive Phylogenetic Analysis of Bovine Non-aureus Staphylococci Species Based on Whole-Genome Sequencing.</title>
        <authorList>
            <person name="Naushad S."/>
            <person name="Barkema H.W."/>
            <person name="Luby C."/>
            <person name="Condas L.A."/>
            <person name="Nobrega D.B."/>
            <person name="Carson D.A."/>
            <person name="De Buck J."/>
        </authorList>
    </citation>
    <scope>NUCLEOTIDE SEQUENCE [LARGE SCALE GENOMIC DNA]</scope>
    <source>
        <strain evidence="5 6">SNUC 2993</strain>
    </source>
</reference>
<dbReference type="AlphaFoldDB" id="A0A2T4Q0B4"/>
<evidence type="ECO:0000256" key="2">
    <source>
        <dbReference type="ARBA" id="ARBA00023015"/>
    </source>
</evidence>
<dbReference type="GO" id="GO:0003700">
    <property type="term" value="F:DNA-binding transcription factor activity"/>
    <property type="evidence" value="ECO:0007669"/>
    <property type="project" value="InterPro"/>
</dbReference>
<dbReference type="Gene3D" id="3.40.50.1360">
    <property type="match status" value="1"/>
</dbReference>
<dbReference type="InterPro" id="IPR037171">
    <property type="entry name" value="NagB/RpiA_transferase-like"/>
</dbReference>
<dbReference type="SMART" id="SM01134">
    <property type="entry name" value="DeoRC"/>
    <property type="match status" value="1"/>
</dbReference>
<proteinExistence type="predicted"/>
<keyword evidence="3" id="KW-0804">Transcription</keyword>
<accession>A0A2T4Q0B4</accession>
<organism evidence="5 6">
    <name type="scientific">Staphylococcus warneri</name>
    <dbReference type="NCBI Taxonomy" id="1292"/>
    <lineage>
        <taxon>Bacteria</taxon>
        <taxon>Bacillati</taxon>
        <taxon>Bacillota</taxon>
        <taxon>Bacilli</taxon>
        <taxon>Bacillales</taxon>
        <taxon>Staphylococcaceae</taxon>
        <taxon>Staphylococcus</taxon>
    </lineage>
</organism>
<keyword evidence="2" id="KW-0805">Transcription regulation</keyword>
<dbReference type="EMBL" id="PZEV01000018">
    <property type="protein sequence ID" value="PTI51015.1"/>
    <property type="molecule type" value="Genomic_DNA"/>
</dbReference>
<evidence type="ECO:0000256" key="3">
    <source>
        <dbReference type="ARBA" id="ARBA00023163"/>
    </source>
</evidence>
<name>A0A2T4Q0B4_STAWA</name>
<dbReference type="SUPFAM" id="SSF46785">
    <property type="entry name" value="Winged helix' DNA-binding domain"/>
    <property type="match status" value="1"/>
</dbReference>
<dbReference type="PRINTS" id="PR00037">
    <property type="entry name" value="HTHLACR"/>
</dbReference>
<dbReference type="Pfam" id="PF00455">
    <property type="entry name" value="DeoRC"/>
    <property type="match status" value="1"/>
</dbReference>
<dbReference type="InterPro" id="IPR001034">
    <property type="entry name" value="DeoR_HTH"/>
</dbReference>
<evidence type="ECO:0000313" key="5">
    <source>
        <dbReference type="EMBL" id="PTI51015.1"/>
    </source>
</evidence>
<evidence type="ECO:0000313" key="6">
    <source>
        <dbReference type="Proteomes" id="UP000240717"/>
    </source>
</evidence>
<evidence type="ECO:0000256" key="1">
    <source>
        <dbReference type="ARBA" id="ARBA00022736"/>
    </source>
</evidence>
<dbReference type="InterPro" id="IPR036388">
    <property type="entry name" value="WH-like_DNA-bd_sf"/>
</dbReference>
<dbReference type="SMART" id="SM00420">
    <property type="entry name" value="HTH_DEOR"/>
    <property type="match status" value="1"/>
</dbReference>
<dbReference type="GO" id="GO:0005988">
    <property type="term" value="P:lactose metabolic process"/>
    <property type="evidence" value="ECO:0007669"/>
    <property type="project" value="UniProtKB-KW"/>
</dbReference>
<feature type="domain" description="HTH deoR-type" evidence="4">
    <location>
        <begin position="3"/>
        <end position="58"/>
    </location>
</feature>
<keyword evidence="1" id="KW-0423">Lactose metabolism</keyword>
<protein>
    <submittedName>
        <fullName evidence="5">DeoR/GlpR transcriptional regulator</fullName>
    </submittedName>
</protein>
<dbReference type="SUPFAM" id="SSF100950">
    <property type="entry name" value="NagB/RpiA/CoA transferase-like"/>
    <property type="match status" value="1"/>
</dbReference>
<comment type="caution">
    <text evidence="5">The sequence shown here is derived from an EMBL/GenBank/DDBJ whole genome shotgun (WGS) entry which is preliminary data.</text>
</comment>